<proteinExistence type="predicted"/>
<dbReference type="EMBL" id="OY660886">
    <property type="protein sequence ID" value="CAJ1085756.1"/>
    <property type="molecule type" value="Genomic_DNA"/>
</dbReference>
<accession>A0AAV1HL36</accession>
<dbReference type="InterPro" id="IPR019734">
    <property type="entry name" value="TPR_rpt"/>
</dbReference>
<evidence type="ECO:0000313" key="8">
    <source>
        <dbReference type="EMBL" id="CAJ1085756.1"/>
    </source>
</evidence>
<dbReference type="Pfam" id="PF13181">
    <property type="entry name" value="TPR_8"/>
    <property type="match status" value="1"/>
</dbReference>
<comment type="subcellular location">
    <subcellularLocation>
        <location evidence="1">Cytoplasm</location>
    </subcellularLocation>
</comment>
<comment type="function">
    <text evidence="6">Axonemal protein which is implicated in axonemal and/or peri-axonemal structure assembly and regulates flagellum assembly and beating and therefore sperm motility.</text>
</comment>
<dbReference type="InterPro" id="IPR011990">
    <property type="entry name" value="TPR-like_helical_dom_sf"/>
</dbReference>
<dbReference type="PANTHER" id="PTHR46630:SF1">
    <property type="entry name" value="TETRATRICOPEPTIDE REPEAT PROTEIN 29"/>
    <property type="match status" value="1"/>
</dbReference>
<evidence type="ECO:0000256" key="3">
    <source>
        <dbReference type="ARBA" id="ARBA00022737"/>
    </source>
</evidence>
<dbReference type="GO" id="GO:0036126">
    <property type="term" value="C:sperm flagellum"/>
    <property type="evidence" value="ECO:0007669"/>
    <property type="project" value="TreeGrafter"/>
</dbReference>
<dbReference type="SMART" id="SM00028">
    <property type="entry name" value="TPR"/>
    <property type="match status" value="4"/>
</dbReference>
<feature type="region of interest" description="Disordered" evidence="7">
    <location>
        <begin position="93"/>
        <end position="112"/>
    </location>
</feature>
<keyword evidence="3" id="KW-0677">Repeat</keyword>
<sequence>MNAAVTHPHTETFLPEIPPNRKKRRKGSYYSRLEEPLKAGLVSEYSTHIPSIAEISKFRNSLKQNICVEILLEGFHRTFSELFYLLNSDRDRRESAEPGTDLARQTPLEEQKDKLETMRRHLSRAEQAERTRSWTVVCEQRLFLGRYFSSQEDLWLRLHFCHSCADREYGGRSRSATEARVHLAEHYLQTGELEQAQQQAEICIQQAEGGDWLDSDGQPLKLRGAKALWRIYLKIADPLLDAEEYRKALALLHIGYDEVLKTEDKQLEAEAAYGLGLTNQRAGDHKRAKQFFNTCMQIYSTLEDAEGLVKSYMAMAKSLQSEGNIDETVQWLEKSADVSLSSGQQHRLVDAYLRLGKIYNERSQSTRAYEFFLQGYEVACDVGDVSLLDQIQVRCSSMIVTALFQIFSVNFGPFVSQVIVGTLRAHRLMEKYSADIRSATPTALQRLLTWKDTRQPQDFSADDSDSAMD</sequence>
<keyword evidence="4" id="KW-0802">TPR repeat</keyword>
<reference evidence="8" key="1">
    <citation type="submission" date="2023-08" db="EMBL/GenBank/DDBJ databases">
        <authorList>
            <person name="Alioto T."/>
            <person name="Alioto T."/>
            <person name="Gomez Garrido J."/>
        </authorList>
    </citation>
    <scope>NUCLEOTIDE SEQUENCE</scope>
</reference>
<evidence type="ECO:0000256" key="1">
    <source>
        <dbReference type="ARBA" id="ARBA00004496"/>
    </source>
</evidence>
<keyword evidence="2" id="KW-0963">Cytoplasm</keyword>
<feature type="region of interest" description="Disordered" evidence="7">
    <location>
        <begin position="1"/>
        <end position="27"/>
    </location>
</feature>
<name>A0AAV1HL36_XYRNO</name>
<dbReference type="Proteomes" id="UP001178508">
    <property type="component" value="Chromosome 23"/>
</dbReference>
<dbReference type="PANTHER" id="PTHR46630">
    <property type="entry name" value="TETRATRICOPEPTIDE REPEAT PROTEIN 29"/>
    <property type="match status" value="1"/>
</dbReference>
<evidence type="ECO:0000256" key="5">
    <source>
        <dbReference type="ARBA" id="ARBA00040665"/>
    </source>
</evidence>
<dbReference type="InterPro" id="IPR051476">
    <property type="entry name" value="Bac_ResReg_Asp_Phosphatase"/>
</dbReference>
<dbReference type="SUPFAM" id="SSF48452">
    <property type="entry name" value="TPR-like"/>
    <property type="match status" value="1"/>
</dbReference>
<evidence type="ECO:0000313" key="9">
    <source>
        <dbReference type="Proteomes" id="UP001178508"/>
    </source>
</evidence>
<evidence type="ECO:0000256" key="4">
    <source>
        <dbReference type="ARBA" id="ARBA00022803"/>
    </source>
</evidence>
<evidence type="ECO:0000256" key="6">
    <source>
        <dbReference type="ARBA" id="ARBA00044739"/>
    </source>
</evidence>
<dbReference type="GO" id="GO:0005737">
    <property type="term" value="C:cytoplasm"/>
    <property type="evidence" value="ECO:0007669"/>
    <property type="project" value="UniProtKB-SubCell"/>
</dbReference>
<evidence type="ECO:0000256" key="7">
    <source>
        <dbReference type="SAM" id="MobiDB-lite"/>
    </source>
</evidence>
<dbReference type="AlphaFoldDB" id="A0AAV1HL36"/>
<organism evidence="8 9">
    <name type="scientific">Xyrichtys novacula</name>
    <name type="common">Pearly razorfish</name>
    <name type="synonym">Hemipteronotus novacula</name>
    <dbReference type="NCBI Taxonomy" id="13765"/>
    <lineage>
        <taxon>Eukaryota</taxon>
        <taxon>Metazoa</taxon>
        <taxon>Chordata</taxon>
        <taxon>Craniata</taxon>
        <taxon>Vertebrata</taxon>
        <taxon>Euteleostomi</taxon>
        <taxon>Actinopterygii</taxon>
        <taxon>Neopterygii</taxon>
        <taxon>Teleostei</taxon>
        <taxon>Neoteleostei</taxon>
        <taxon>Acanthomorphata</taxon>
        <taxon>Eupercaria</taxon>
        <taxon>Labriformes</taxon>
        <taxon>Labridae</taxon>
        <taxon>Xyrichtys</taxon>
    </lineage>
</organism>
<protein>
    <recommendedName>
        <fullName evidence="5">Tetratricopeptide repeat protein 29</fullName>
    </recommendedName>
</protein>
<gene>
    <name evidence="8" type="ORF">XNOV1_A012458</name>
</gene>
<evidence type="ECO:0000256" key="2">
    <source>
        <dbReference type="ARBA" id="ARBA00022490"/>
    </source>
</evidence>
<keyword evidence="9" id="KW-1185">Reference proteome</keyword>
<dbReference type="GO" id="GO:0003341">
    <property type="term" value="P:cilium movement"/>
    <property type="evidence" value="ECO:0007669"/>
    <property type="project" value="TreeGrafter"/>
</dbReference>
<dbReference type="Gene3D" id="1.25.40.10">
    <property type="entry name" value="Tetratricopeptide repeat domain"/>
    <property type="match status" value="1"/>
</dbReference>